<dbReference type="Proteomes" id="UP000271624">
    <property type="component" value="Unassembled WGS sequence"/>
</dbReference>
<dbReference type="RefSeq" id="WP_127082141.1">
    <property type="nucleotide sequence ID" value="NZ_RSCL01000008.1"/>
</dbReference>
<evidence type="ECO:0000313" key="2">
    <source>
        <dbReference type="Proteomes" id="UP000271624"/>
    </source>
</evidence>
<dbReference type="EMBL" id="RSCL01000008">
    <property type="protein sequence ID" value="RUT05687.1"/>
    <property type="molecule type" value="Genomic_DNA"/>
</dbReference>
<keyword evidence="2" id="KW-1185">Reference proteome</keyword>
<gene>
    <name evidence="1" type="ORF">DSM106972_036940</name>
</gene>
<sequence length="206" mass="23337">MTTHIFISMLYWLQKLHYSQFTLLLLPLFLISFASCGESFTNQILSRSYNTTSKLQADKQTVKAQFAVNVLVTAVEVEKKRESTVVEYQTANSVLKKIRFVLPVTEVNTAKTIIAQEMGQTQAKDVLQVGRKMQVRSAFKVLGILAEIEKKRGVTLVTVNTANSILQNLEFEYPVTDLPTIKTTLIQQLGLSREDIARFVSYRVKN</sequence>
<dbReference type="OrthoDB" id="510821at2"/>
<name>A0A3S1ANS6_9CYAN</name>
<organism evidence="1 2">
    <name type="scientific">Dulcicalothrix desertica PCC 7102</name>
    <dbReference type="NCBI Taxonomy" id="232991"/>
    <lineage>
        <taxon>Bacteria</taxon>
        <taxon>Bacillati</taxon>
        <taxon>Cyanobacteriota</taxon>
        <taxon>Cyanophyceae</taxon>
        <taxon>Nostocales</taxon>
        <taxon>Calotrichaceae</taxon>
        <taxon>Dulcicalothrix</taxon>
    </lineage>
</organism>
<reference evidence="1" key="2">
    <citation type="journal article" date="2019" name="Genome Biol. Evol.">
        <title>Day and night: Metabolic profiles and evolutionary relationships of six axenic non-marine cyanobacteria.</title>
        <authorList>
            <person name="Will S.E."/>
            <person name="Henke P."/>
            <person name="Boedeker C."/>
            <person name="Huang S."/>
            <person name="Brinkmann H."/>
            <person name="Rohde M."/>
            <person name="Jarek M."/>
            <person name="Friedl T."/>
            <person name="Seufert S."/>
            <person name="Schumacher M."/>
            <person name="Overmann J."/>
            <person name="Neumann-Schaal M."/>
            <person name="Petersen J."/>
        </authorList>
    </citation>
    <scope>NUCLEOTIDE SEQUENCE [LARGE SCALE GENOMIC DNA]</scope>
    <source>
        <strain evidence="1">PCC 7102</strain>
    </source>
</reference>
<evidence type="ECO:0000313" key="1">
    <source>
        <dbReference type="EMBL" id="RUT05687.1"/>
    </source>
</evidence>
<protein>
    <submittedName>
        <fullName evidence="1">Uncharacterized protein</fullName>
    </submittedName>
</protein>
<accession>A0A3S1ANS6</accession>
<reference evidence="1" key="1">
    <citation type="submission" date="2018-12" db="EMBL/GenBank/DDBJ databases">
        <authorList>
            <person name="Will S."/>
            <person name="Neumann-Schaal M."/>
            <person name="Henke P."/>
        </authorList>
    </citation>
    <scope>NUCLEOTIDE SEQUENCE</scope>
    <source>
        <strain evidence="1">PCC 7102</strain>
    </source>
</reference>
<dbReference type="AlphaFoldDB" id="A0A3S1ANS6"/>
<proteinExistence type="predicted"/>
<comment type="caution">
    <text evidence="1">The sequence shown here is derived from an EMBL/GenBank/DDBJ whole genome shotgun (WGS) entry which is preliminary data.</text>
</comment>